<evidence type="ECO:0000256" key="1">
    <source>
        <dbReference type="ARBA" id="ARBA00007705"/>
    </source>
</evidence>
<dbReference type="GO" id="GO:0003677">
    <property type="term" value="F:DNA binding"/>
    <property type="evidence" value="ECO:0007669"/>
    <property type="project" value="InterPro"/>
</dbReference>
<dbReference type="InterPro" id="IPR043502">
    <property type="entry name" value="DNA/RNA_pol_sf"/>
</dbReference>
<dbReference type="Pfam" id="PF00476">
    <property type="entry name" value="DNA_pol_A"/>
    <property type="match status" value="1"/>
</dbReference>
<dbReference type="PANTHER" id="PTHR10133">
    <property type="entry name" value="DNA POLYMERASE I"/>
    <property type="match status" value="1"/>
</dbReference>
<comment type="catalytic activity">
    <reaction evidence="5">
        <text>DNA(n) + a 2'-deoxyribonucleoside 5'-triphosphate = DNA(n+1) + diphosphate</text>
        <dbReference type="Rhea" id="RHEA:22508"/>
        <dbReference type="Rhea" id="RHEA-COMP:17339"/>
        <dbReference type="Rhea" id="RHEA-COMP:17340"/>
        <dbReference type="ChEBI" id="CHEBI:33019"/>
        <dbReference type="ChEBI" id="CHEBI:61560"/>
        <dbReference type="ChEBI" id="CHEBI:173112"/>
        <dbReference type="EC" id="2.7.7.7"/>
    </reaction>
</comment>
<gene>
    <name evidence="7" type="ORF">IW245_003693</name>
</gene>
<reference evidence="7" key="1">
    <citation type="submission" date="2020-11" db="EMBL/GenBank/DDBJ databases">
        <title>Sequencing the genomes of 1000 actinobacteria strains.</title>
        <authorList>
            <person name="Klenk H.-P."/>
        </authorList>
    </citation>
    <scope>NUCLEOTIDE SEQUENCE</scope>
    <source>
        <strain evidence="7">DSM 45356</strain>
    </source>
</reference>
<dbReference type="InterPro" id="IPR001098">
    <property type="entry name" value="DNA-dir_DNA_pol_A_palm_dom"/>
</dbReference>
<accession>A0A8J7GEX5</accession>
<dbReference type="PANTHER" id="PTHR10133:SF27">
    <property type="entry name" value="DNA POLYMERASE NU"/>
    <property type="match status" value="1"/>
</dbReference>
<comment type="similarity">
    <text evidence="1">Belongs to the DNA polymerase type-A family.</text>
</comment>
<dbReference type="GO" id="GO:0008408">
    <property type="term" value="F:3'-5' exonuclease activity"/>
    <property type="evidence" value="ECO:0007669"/>
    <property type="project" value="InterPro"/>
</dbReference>
<organism evidence="7 8">
    <name type="scientific">Longispora fulva</name>
    <dbReference type="NCBI Taxonomy" id="619741"/>
    <lineage>
        <taxon>Bacteria</taxon>
        <taxon>Bacillati</taxon>
        <taxon>Actinomycetota</taxon>
        <taxon>Actinomycetes</taxon>
        <taxon>Micromonosporales</taxon>
        <taxon>Micromonosporaceae</taxon>
        <taxon>Longispora</taxon>
    </lineage>
</organism>
<keyword evidence="4" id="KW-0235">DNA replication</keyword>
<dbReference type="SUPFAM" id="SSF53098">
    <property type="entry name" value="Ribonuclease H-like"/>
    <property type="match status" value="1"/>
</dbReference>
<dbReference type="InterPro" id="IPR036397">
    <property type="entry name" value="RNaseH_sf"/>
</dbReference>
<dbReference type="Gene3D" id="3.30.420.10">
    <property type="entry name" value="Ribonuclease H-like superfamily/Ribonuclease H"/>
    <property type="match status" value="1"/>
</dbReference>
<keyword evidence="7" id="KW-0808">Transferase</keyword>
<dbReference type="Gene3D" id="1.10.150.20">
    <property type="entry name" value="5' to 3' exonuclease, C-terminal subdomain"/>
    <property type="match status" value="1"/>
</dbReference>
<evidence type="ECO:0000256" key="3">
    <source>
        <dbReference type="ARBA" id="ARBA00020311"/>
    </source>
</evidence>
<evidence type="ECO:0000256" key="4">
    <source>
        <dbReference type="ARBA" id="ARBA00022705"/>
    </source>
</evidence>
<protein>
    <recommendedName>
        <fullName evidence="3">DNA polymerase I</fullName>
        <ecNumber evidence="2">2.7.7.7</ecNumber>
    </recommendedName>
</protein>
<dbReference type="GO" id="GO:0003887">
    <property type="term" value="F:DNA-directed DNA polymerase activity"/>
    <property type="evidence" value="ECO:0007669"/>
    <property type="project" value="UniProtKB-EC"/>
</dbReference>
<sequence length="646" mass="71376">MRVLSHRVAGDEATIRVAERAEEVGEFYGWAERQGELAYDVETTGLDIYSGDFRVRLAQFGTRHEAWVLPVESGAEFGEAARRVVSRHPALVAHNAPYDILAAHKEWGTGIEGVFTRMTDTRTLSHLTDSRSLKDGGPTGHALEDLAEHYVCPDARQAERDLKAEFKRLRLLTDGELITVDQLGALRHEERAAKVPMAERRSVGARSLNVGQAFARIPIASDVYVRYAGADVLNAAGLVGQLRPRVPGSARHLVEFERDVAMVCAILQDRGLLIDMEYTRRLSSRLAEEAEHWEAKARALGVDNIHAGQQVADMLQRRGVDIPGRTKTGLLQVDKILLGQLVALGDPLAIAVQRARRAHKWNSTYATRFLEMADGASRVHPGINSLAARTARMSIQDPGLQILPSEDSMIRHCVQAEPGEVIWSVDYSAQELRMLALLATERVIERAFRDGSDLHMMTARSAFGENAGPEQRKIGKMANFLTIYGGGAKALASQAGIDEETARHVIDSLMRTYPGIKAYAKRREGEARRLGHITTRTGRRLHVDRARAYSAVNYDIQSASRDVTAGALVRAHRAGMTDYIRLPIHDELVGSAPEKDAHLIAWEMGQIMTETIQGIEFTTDPEVGGRSWGSLYQDTPFTAELRTGSH</sequence>
<evidence type="ECO:0000256" key="2">
    <source>
        <dbReference type="ARBA" id="ARBA00012417"/>
    </source>
</evidence>
<evidence type="ECO:0000259" key="6">
    <source>
        <dbReference type="SMART" id="SM00482"/>
    </source>
</evidence>
<dbReference type="PRINTS" id="PR00868">
    <property type="entry name" value="DNAPOLI"/>
</dbReference>
<evidence type="ECO:0000313" key="8">
    <source>
        <dbReference type="Proteomes" id="UP000622552"/>
    </source>
</evidence>
<evidence type="ECO:0000313" key="7">
    <source>
        <dbReference type="EMBL" id="MBG6137499.1"/>
    </source>
</evidence>
<keyword evidence="7" id="KW-0548">Nucleotidyltransferase</keyword>
<dbReference type="Gene3D" id="1.20.1060.10">
    <property type="entry name" value="Taq DNA Polymerase, Chain T, domain 4"/>
    <property type="match status" value="1"/>
</dbReference>
<name>A0A8J7GEX5_9ACTN</name>
<dbReference type="EC" id="2.7.7.7" evidence="2"/>
<feature type="domain" description="DNA-directed DNA polymerase family A palm" evidence="6">
    <location>
        <begin position="407"/>
        <end position="596"/>
    </location>
</feature>
<comment type="caution">
    <text evidence="7">The sequence shown here is derived from an EMBL/GenBank/DDBJ whole genome shotgun (WGS) entry which is preliminary data.</text>
</comment>
<dbReference type="InterPro" id="IPR002298">
    <property type="entry name" value="DNA_polymerase_A"/>
</dbReference>
<evidence type="ECO:0000256" key="5">
    <source>
        <dbReference type="ARBA" id="ARBA00049244"/>
    </source>
</evidence>
<dbReference type="AlphaFoldDB" id="A0A8J7GEX5"/>
<dbReference type="SUPFAM" id="SSF56672">
    <property type="entry name" value="DNA/RNA polymerases"/>
    <property type="match status" value="1"/>
</dbReference>
<proteinExistence type="inferred from homology"/>
<dbReference type="EMBL" id="JADOUF010000001">
    <property type="protein sequence ID" value="MBG6137499.1"/>
    <property type="molecule type" value="Genomic_DNA"/>
</dbReference>
<dbReference type="GO" id="GO:0006261">
    <property type="term" value="P:DNA-templated DNA replication"/>
    <property type="evidence" value="ECO:0007669"/>
    <property type="project" value="InterPro"/>
</dbReference>
<dbReference type="Pfam" id="PF01612">
    <property type="entry name" value="DNA_pol_A_exo1"/>
    <property type="match status" value="1"/>
</dbReference>
<dbReference type="Gene3D" id="3.30.70.370">
    <property type="match status" value="1"/>
</dbReference>
<dbReference type="GO" id="GO:0006302">
    <property type="term" value="P:double-strand break repair"/>
    <property type="evidence" value="ECO:0007669"/>
    <property type="project" value="TreeGrafter"/>
</dbReference>
<keyword evidence="8" id="KW-1185">Reference proteome</keyword>
<dbReference type="InterPro" id="IPR002562">
    <property type="entry name" value="3'-5'_exonuclease_dom"/>
</dbReference>
<dbReference type="Proteomes" id="UP000622552">
    <property type="component" value="Unassembled WGS sequence"/>
</dbReference>
<dbReference type="InterPro" id="IPR012337">
    <property type="entry name" value="RNaseH-like_sf"/>
</dbReference>
<dbReference type="RefSeq" id="WP_197004360.1">
    <property type="nucleotide sequence ID" value="NZ_BONS01000020.1"/>
</dbReference>
<dbReference type="SMART" id="SM00482">
    <property type="entry name" value="POLAc"/>
    <property type="match status" value="1"/>
</dbReference>